<dbReference type="Proteomes" id="UP000235672">
    <property type="component" value="Unassembled WGS sequence"/>
</dbReference>
<evidence type="ECO:0000313" key="2">
    <source>
        <dbReference type="Proteomes" id="UP000235672"/>
    </source>
</evidence>
<protein>
    <submittedName>
        <fullName evidence="1">Uncharacterized protein</fullName>
    </submittedName>
</protein>
<dbReference type="AlphaFoldDB" id="A0A2J6PHG3"/>
<evidence type="ECO:0000313" key="1">
    <source>
        <dbReference type="EMBL" id="PMD13454.1"/>
    </source>
</evidence>
<sequence>MCCRCSFCPTEFHFSLQQFKGQGVVLFITKWQNLGTGLSPDEADLPPIVSRHESIRIARSGVPLDYESPRRRYEGLDPGEGLRAASALEEEERREIFGKNDSRRARFMRRHDSGCWFIHGSAQWYPHKYAPRSKLRESVMSSERG</sequence>
<keyword evidence="2" id="KW-1185">Reference proteome</keyword>
<reference evidence="1 2" key="1">
    <citation type="submission" date="2016-05" db="EMBL/GenBank/DDBJ databases">
        <title>A degradative enzymes factory behind the ericoid mycorrhizal symbiosis.</title>
        <authorList>
            <consortium name="DOE Joint Genome Institute"/>
            <person name="Martino E."/>
            <person name="Morin E."/>
            <person name="Grelet G."/>
            <person name="Kuo A."/>
            <person name="Kohler A."/>
            <person name="Daghino S."/>
            <person name="Barry K."/>
            <person name="Choi C."/>
            <person name="Cichocki N."/>
            <person name="Clum A."/>
            <person name="Copeland A."/>
            <person name="Hainaut M."/>
            <person name="Haridas S."/>
            <person name="Labutti K."/>
            <person name="Lindquist E."/>
            <person name="Lipzen A."/>
            <person name="Khouja H.-R."/>
            <person name="Murat C."/>
            <person name="Ohm R."/>
            <person name="Olson A."/>
            <person name="Spatafora J."/>
            <person name="Veneault-Fourrey C."/>
            <person name="Henrissat B."/>
            <person name="Grigoriev I."/>
            <person name="Martin F."/>
            <person name="Perotto S."/>
        </authorList>
    </citation>
    <scope>NUCLEOTIDE SEQUENCE [LARGE SCALE GENOMIC DNA]</scope>
    <source>
        <strain evidence="1 2">UAMH 7357</strain>
    </source>
</reference>
<organism evidence="1 2">
    <name type="scientific">Hyaloscypha hepaticicola</name>
    <dbReference type="NCBI Taxonomy" id="2082293"/>
    <lineage>
        <taxon>Eukaryota</taxon>
        <taxon>Fungi</taxon>
        <taxon>Dikarya</taxon>
        <taxon>Ascomycota</taxon>
        <taxon>Pezizomycotina</taxon>
        <taxon>Leotiomycetes</taxon>
        <taxon>Helotiales</taxon>
        <taxon>Hyaloscyphaceae</taxon>
        <taxon>Hyaloscypha</taxon>
    </lineage>
</organism>
<dbReference type="EMBL" id="KZ613531">
    <property type="protein sequence ID" value="PMD13454.1"/>
    <property type="molecule type" value="Genomic_DNA"/>
</dbReference>
<name>A0A2J6PHG3_9HELO</name>
<proteinExistence type="predicted"/>
<dbReference type="OrthoDB" id="3766406at2759"/>
<accession>A0A2J6PHG3</accession>
<gene>
    <name evidence="1" type="ORF">NA56DRAFT_694806</name>
</gene>